<dbReference type="EMBL" id="JADGMS010000003">
    <property type="protein sequence ID" value="KAF9686263.1"/>
    <property type="molecule type" value="Genomic_DNA"/>
</dbReference>
<keyword evidence="2" id="KW-1185">Reference proteome</keyword>
<organism evidence="1 2">
    <name type="scientific">Salix dunnii</name>
    <dbReference type="NCBI Taxonomy" id="1413687"/>
    <lineage>
        <taxon>Eukaryota</taxon>
        <taxon>Viridiplantae</taxon>
        <taxon>Streptophyta</taxon>
        <taxon>Embryophyta</taxon>
        <taxon>Tracheophyta</taxon>
        <taxon>Spermatophyta</taxon>
        <taxon>Magnoliopsida</taxon>
        <taxon>eudicotyledons</taxon>
        <taxon>Gunneridae</taxon>
        <taxon>Pentapetalae</taxon>
        <taxon>rosids</taxon>
        <taxon>fabids</taxon>
        <taxon>Malpighiales</taxon>
        <taxon>Salicaceae</taxon>
        <taxon>Saliceae</taxon>
        <taxon>Salix</taxon>
    </lineage>
</organism>
<dbReference type="AlphaFoldDB" id="A0A835N4T6"/>
<comment type="caution">
    <text evidence="1">The sequence shown here is derived from an EMBL/GenBank/DDBJ whole genome shotgun (WGS) entry which is preliminary data.</text>
</comment>
<reference evidence="1 2" key="1">
    <citation type="submission" date="2020-10" db="EMBL/GenBank/DDBJ databases">
        <title>Plant Genome Project.</title>
        <authorList>
            <person name="Zhang R.-G."/>
        </authorList>
    </citation>
    <scope>NUCLEOTIDE SEQUENCE [LARGE SCALE GENOMIC DNA]</scope>
    <source>
        <strain evidence="1">FAFU-HL-1</strain>
        <tissue evidence="1">Leaf</tissue>
    </source>
</reference>
<accession>A0A835N4T6</accession>
<proteinExistence type="predicted"/>
<sequence>MNCPSSLSEMKISSQLFSNWENLNNVMTCYPLKFSLVSWFASSTAAQLLVNECSDQNDHNIDYYNVRNVPKLNIDTTKPFHTEDFFTGMLKAAALI</sequence>
<dbReference type="Proteomes" id="UP000657918">
    <property type="component" value="Unassembled WGS sequence"/>
</dbReference>
<name>A0A835N4T6_9ROSI</name>
<evidence type="ECO:0000313" key="2">
    <source>
        <dbReference type="Proteomes" id="UP000657918"/>
    </source>
</evidence>
<evidence type="ECO:0000313" key="1">
    <source>
        <dbReference type="EMBL" id="KAF9686263.1"/>
    </source>
</evidence>
<gene>
    <name evidence="1" type="ORF">SADUNF_Sadunf03G0140600</name>
</gene>
<protein>
    <submittedName>
        <fullName evidence="1">Uncharacterized protein</fullName>
    </submittedName>
</protein>